<dbReference type="InterPro" id="IPR019410">
    <property type="entry name" value="Methyltransf_16"/>
</dbReference>
<feature type="region of interest" description="Disordered" evidence="1">
    <location>
        <begin position="149"/>
        <end position="169"/>
    </location>
</feature>
<dbReference type="PANTHER" id="PTHR14614">
    <property type="entry name" value="HEPATOCELLULAR CARCINOMA-ASSOCIATED ANTIGEN"/>
    <property type="match status" value="1"/>
</dbReference>
<organism evidence="2 3">
    <name type="scientific">Pseudomassariella vexata</name>
    <dbReference type="NCBI Taxonomy" id="1141098"/>
    <lineage>
        <taxon>Eukaryota</taxon>
        <taxon>Fungi</taxon>
        <taxon>Dikarya</taxon>
        <taxon>Ascomycota</taxon>
        <taxon>Pezizomycotina</taxon>
        <taxon>Sordariomycetes</taxon>
        <taxon>Xylariomycetidae</taxon>
        <taxon>Amphisphaeriales</taxon>
        <taxon>Pseudomassariaceae</taxon>
        <taxon>Pseudomassariella</taxon>
    </lineage>
</organism>
<dbReference type="Proteomes" id="UP000193689">
    <property type="component" value="Unassembled WGS sequence"/>
</dbReference>
<protein>
    <recommendedName>
        <fullName evidence="4">Methyltransferase-domain-containing protein</fullName>
    </recommendedName>
</protein>
<dbReference type="GO" id="GO:0005829">
    <property type="term" value="C:cytosol"/>
    <property type="evidence" value="ECO:0007669"/>
    <property type="project" value="TreeGrafter"/>
</dbReference>
<proteinExistence type="predicted"/>
<keyword evidence="3" id="KW-1185">Reference proteome</keyword>
<evidence type="ECO:0000313" key="2">
    <source>
        <dbReference type="EMBL" id="ORY65260.1"/>
    </source>
</evidence>
<evidence type="ECO:0000256" key="1">
    <source>
        <dbReference type="SAM" id="MobiDB-lite"/>
    </source>
</evidence>
<dbReference type="FunCoup" id="A0A1Y2E149">
    <property type="interactions" value="7"/>
</dbReference>
<dbReference type="AlphaFoldDB" id="A0A1Y2E149"/>
<evidence type="ECO:0008006" key="4">
    <source>
        <dbReference type="Google" id="ProtNLM"/>
    </source>
</evidence>
<dbReference type="PANTHER" id="PTHR14614:SF109">
    <property type="entry name" value="RIBOSOMAL LYSINE N-METHYLTRANSFERASE 5"/>
    <property type="match status" value="1"/>
</dbReference>
<dbReference type="Gene3D" id="3.40.50.150">
    <property type="entry name" value="Vaccinia Virus protein VP39"/>
    <property type="match status" value="1"/>
</dbReference>
<dbReference type="OrthoDB" id="2529286at2759"/>
<gene>
    <name evidence="2" type="ORF">BCR38DRAFT_457462</name>
</gene>
<dbReference type="Pfam" id="PF10294">
    <property type="entry name" value="Methyltransf_16"/>
    <property type="match status" value="1"/>
</dbReference>
<name>A0A1Y2E149_9PEZI</name>
<dbReference type="EMBL" id="MCFJ01000006">
    <property type="protein sequence ID" value="ORY65260.1"/>
    <property type="molecule type" value="Genomic_DNA"/>
</dbReference>
<dbReference type="GO" id="GO:0008757">
    <property type="term" value="F:S-adenosylmethionine-dependent methyltransferase activity"/>
    <property type="evidence" value="ECO:0007669"/>
    <property type="project" value="UniProtKB-ARBA"/>
</dbReference>
<dbReference type="GeneID" id="63778256"/>
<dbReference type="InterPro" id="IPR029063">
    <property type="entry name" value="SAM-dependent_MTases_sf"/>
</dbReference>
<dbReference type="STRING" id="1141098.A0A1Y2E149"/>
<comment type="caution">
    <text evidence="2">The sequence shown here is derived from an EMBL/GenBank/DDBJ whole genome shotgun (WGS) entry which is preliminary data.</text>
</comment>
<dbReference type="RefSeq" id="XP_040716412.1">
    <property type="nucleotide sequence ID" value="XM_040862044.1"/>
</dbReference>
<dbReference type="InParanoid" id="A0A1Y2E149"/>
<evidence type="ECO:0000313" key="3">
    <source>
        <dbReference type="Proteomes" id="UP000193689"/>
    </source>
</evidence>
<sequence length="293" mass="32177">MAIRTLLESLGPEIEDPEEETFLLFSRDIPSQDLGFVDSRASTLDLVIADRDYVIHQSPAVLSSKRAGGTTGAVLWKITPMFSEWIVSPENPLWKTGALNSSSSVIELGCGISGLVGLVLASTISRYVLTDQPYVSKLVESNLKENEVKSRPSASASRRKGRTAAVPPKSNLTFTPLDWELDEVTSNLTGAVDVKSFDVIIACDCIYNDALIQPLVQTCMACCRLRVSDDGAQTTSQPAICIVAQQLRDPEVFEGWIREFHRYFRTWRIPESALSVALGSNNGFVIHVGILRE</sequence>
<dbReference type="GO" id="GO:0032991">
    <property type="term" value="C:protein-containing complex"/>
    <property type="evidence" value="ECO:0007669"/>
    <property type="project" value="TreeGrafter"/>
</dbReference>
<accession>A0A1Y2E149</accession>
<dbReference type="SUPFAM" id="SSF53335">
    <property type="entry name" value="S-adenosyl-L-methionine-dependent methyltransferases"/>
    <property type="match status" value="1"/>
</dbReference>
<reference evidence="2 3" key="1">
    <citation type="submission" date="2016-07" db="EMBL/GenBank/DDBJ databases">
        <title>Pervasive Adenine N6-methylation of Active Genes in Fungi.</title>
        <authorList>
            <consortium name="DOE Joint Genome Institute"/>
            <person name="Mondo S.J."/>
            <person name="Dannebaum R.O."/>
            <person name="Kuo R.C."/>
            <person name="Labutti K."/>
            <person name="Haridas S."/>
            <person name="Kuo A."/>
            <person name="Salamov A."/>
            <person name="Ahrendt S.R."/>
            <person name="Lipzen A."/>
            <person name="Sullivan W."/>
            <person name="Andreopoulos W.B."/>
            <person name="Clum A."/>
            <person name="Lindquist E."/>
            <person name="Daum C."/>
            <person name="Ramamoorthy G.K."/>
            <person name="Gryganskyi A."/>
            <person name="Culley D."/>
            <person name="Magnuson J.K."/>
            <person name="James T.Y."/>
            <person name="O'Malley M.A."/>
            <person name="Stajich J.E."/>
            <person name="Spatafora J.W."/>
            <person name="Visel A."/>
            <person name="Grigoriev I.V."/>
        </authorList>
    </citation>
    <scope>NUCLEOTIDE SEQUENCE [LARGE SCALE GENOMIC DNA]</scope>
    <source>
        <strain evidence="2 3">CBS 129021</strain>
    </source>
</reference>